<sequence length="68" mass="7966">MLSDGLIEIIEGMCANRRDYDWKSTLKYDVLYLIFSKHVNTLRVDTHAMSQEASDQPVHYLTTKLVQY</sequence>
<reference evidence="1" key="3">
    <citation type="submission" date="2023-05" db="EMBL/GenBank/DDBJ databases">
        <authorList>
            <person name="Smith C.H."/>
        </authorList>
    </citation>
    <scope>NUCLEOTIDE SEQUENCE</scope>
    <source>
        <strain evidence="1">CHS0354</strain>
        <tissue evidence="1">Mantle</tissue>
    </source>
</reference>
<gene>
    <name evidence="1" type="ORF">CHS0354_000924</name>
</gene>
<comment type="caution">
    <text evidence="1">The sequence shown here is derived from an EMBL/GenBank/DDBJ whole genome shotgun (WGS) entry which is preliminary data.</text>
</comment>
<evidence type="ECO:0000313" key="1">
    <source>
        <dbReference type="EMBL" id="KAK3604364.1"/>
    </source>
</evidence>
<reference evidence="1" key="2">
    <citation type="journal article" date="2021" name="Genome Biol. Evol.">
        <title>Developing a high-quality reference genome for a parasitic bivalve with doubly uniparental inheritance (Bivalvia: Unionida).</title>
        <authorList>
            <person name="Smith C.H."/>
        </authorList>
    </citation>
    <scope>NUCLEOTIDE SEQUENCE</scope>
    <source>
        <strain evidence="1">CHS0354</strain>
        <tissue evidence="1">Mantle</tissue>
    </source>
</reference>
<dbReference type="EMBL" id="JAEAOA010000096">
    <property type="protein sequence ID" value="KAK3604364.1"/>
    <property type="molecule type" value="Genomic_DNA"/>
</dbReference>
<keyword evidence="2" id="KW-1185">Reference proteome</keyword>
<organism evidence="1 2">
    <name type="scientific">Potamilus streckersoni</name>
    <dbReference type="NCBI Taxonomy" id="2493646"/>
    <lineage>
        <taxon>Eukaryota</taxon>
        <taxon>Metazoa</taxon>
        <taxon>Spiralia</taxon>
        <taxon>Lophotrochozoa</taxon>
        <taxon>Mollusca</taxon>
        <taxon>Bivalvia</taxon>
        <taxon>Autobranchia</taxon>
        <taxon>Heteroconchia</taxon>
        <taxon>Palaeoheterodonta</taxon>
        <taxon>Unionida</taxon>
        <taxon>Unionoidea</taxon>
        <taxon>Unionidae</taxon>
        <taxon>Ambleminae</taxon>
        <taxon>Lampsilini</taxon>
        <taxon>Potamilus</taxon>
    </lineage>
</organism>
<evidence type="ECO:0000313" key="2">
    <source>
        <dbReference type="Proteomes" id="UP001195483"/>
    </source>
</evidence>
<proteinExistence type="predicted"/>
<dbReference type="AlphaFoldDB" id="A0AAE0W7V8"/>
<dbReference type="Proteomes" id="UP001195483">
    <property type="component" value="Unassembled WGS sequence"/>
</dbReference>
<protein>
    <submittedName>
        <fullName evidence="1">Uncharacterized protein</fullName>
    </submittedName>
</protein>
<reference evidence="1" key="1">
    <citation type="journal article" date="2021" name="Genome Biol. Evol.">
        <title>A High-Quality Reference Genome for a Parasitic Bivalve with Doubly Uniparental Inheritance (Bivalvia: Unionida).</title>
        <authorList>
            <person name="Smith C.H."/>
        </authorList>
    </citation>
    <scope>NUCLEOTIDE SEQUENCE</scope>
    <source>
        <strain evidence="1">CHS0354</strain>
    </source>
</reference>
<accession>A0AAE0W7V8</accession>
<name>A0AAE0W7V8_9BIVA</name>